<dbReference type="Proteomes" id="UP000037035">
    <property type="component" value="Unassembled WGS sequence"/>
</dbReference>
<keyword evidence="2" id="KW-1185">Reference proteome</keyword>
<dbReference type="AlphaFoldDB" id="A0A0L6VT15"/>
<evidence type="ECO:0000313" key="1">
    <source>
        <dbReference type="EMBL" id="KNZ63772.1"/>
    </source>
</evidence>
<reference evidence="1 2" key="1">
    <citation type="submission" date="2015-08" db="EMBL/GenBank/DDBJ databases">
        <title>Next Generation Sequencing and Analysis of the Genome of Puccinia sorghi L Schw, the Causal Agent of Maize Common Rust.</title>
        <authorList>
            <person name="Rochi L."/>
            <person name="Burguener G."/>
            <person name="Darino M."/>
            <person name="Turjanski A."/>
            <person name="Kreff E."/>
            <person name="Dieguez M.J."/>
            <person name="Sacco F."/>
        </authorList>
    </citation>
    <scope>NUCLEOTIDE SEQUENCE [LARGE SCALE GENOMIC DNA]</scope>
    <source>
        <strain evidence="1 2">RO10H11247</strain>
    </source>
</reference>
<dbReference type="VEuPathDB" id="FungiDB:VP01_11021g1"/>
<dbReference type="EMBL" id="LAVV01001135">
    <property type="protein sequence ID" value="KNZ63772.1"/>
    <property type="molecule type" value="Genomic_DNA"/>
</dbReference>
<gene>
    <name evidence="1" type="ORF">VP01_11021g1</name>
</gene>
<feature type="non-terminal residue" evidence="1">
    <location>
        <position position="1"/>
    </location>
</feature>
<sequence length="154" mass="17615">PQEIPGLKTILMLNKLPQDFHSFKTNISMNFEKCPFDQVLKKHEDFASQNQLSNNKRMTDPMQTLYIDQSIQKSPALTASEVSVRVITASKVDTLKIIVIKSTLTSETPKRRLHLRKDIRLISPDTLQKTKKLLNTFSRNPQPFTSRLSQSSCT</sequence>
<protein>
    <submittedName>
        <fullName evidence="1">Uncharacterized protein</fullName>
    </submittedName>
</protein>
<evidence type="ECO:0000313" key="2">
    <source>
        <dbReference type="Proteomes" id="UP000037035"/>
    </source>
</evidence>
<proteinExistence type="predicted"/>
<organism evidence="1 2">
    <name type="scientific">Puccinia sorghi</name>
    <dbReference type="NCBI Taxonomy" id="27349"/>
    <lineage>
        <taxon>Eukaryota</taxon>
        <taxon>Fungi</taxon>
        <taxon>Dikarya</taxon>
        <taxon>Basidiomycota</taxon>
        <taxon>Pucciniomycotina</taxon>
        <taxon>Pucciniomycetes</taxon>
        <taxon>Pucciniales</taxon>
        <taxon>Pucciniaceae</taxon>
        <taxon>Puccinia</taxon>
    </lineage>
</organism>
<accession>A0A0L6VT15</accession>
<comment type="caution">
    <text evidence="1">The sequence shown here is derived from an EMBL/GenBank/DDBJ whole genome shotgun (WGS) entry which is preliminary data.</text>
</comment>
<name>A0A0L6VT15_9BASI</name>